<evidence type="ECO:0000256" key="4">
    <source>
        <dbReference type="HAMAP-Rule" id="MF_00434"/>
    </source>
</evidence>
<evidence type="ECO:0000313" key="6">
    <source>
        <dbReference type="Proteomes" id="UP000249898"/>
    </source>
</evidence>
<dbReference type="Pfam" id="PF01329">
    <property type="entry name" value="Pterin_4a"/>
    <property type="match status" value="1"/>
</dbReference>
<evidence type="ECO:0000256" key="1">
    <source>
        <dbReference type="ARBA" id="ARBA00001554"/>
    </source>
</evidence>
<name>A0A2Z4PPD2_9GAMM</name>
<evidence type="ECO:0000313" key="5">
    <source>
        <dbReference type="EMBL" id="AWX99361.1"/>
    </source>
</evidence>
<dbReference type="SUPFAM" id="SSF55248">
    <property type="entry name" value="PCD-like"/>
    <property type="match status" value="1"/>
</dbReference>
<dbReference type="GO" id="GO:0006729">
    <property type="term" value="P:tetrahydrobiopterin biosynthetic process"/>
    <property type="evidence" value="ECO:0007669"/>
    <property type="project" value="InterPro"/>
</dbReference>
<reference evidence="5 6" key="1">
    <citation type="submission" date="2016-06" db="EMBL/GenBank/DDBJ databases">
        <title>The sequenced genome of the ice-adhering bacterium Marinomonas primoryensis, from Antarctica.</title>
        <authorList>
            <person name="Graham L."/>
            <person name="Vance T.D.R."/>
            <person name="Davies P.L."/>
        </authorList>
    </citation>
    <scope>NUCLEOTIDE SEQUENCE [LARGE SCALE GENOMIC DNA]</scope>
    <source>
        <strain evidence="5 6">AceL</strain>
    </source>
</reference>
<dbReference type="InterPro" id="IPR036428">
    <property type="entry name" value="PCD_sf"/>
</dbReference>
<dbReference type="OrthoDB" id="5294615at2"/>
<dbReference type="RefSeq" id="WP_112136044.1">
    <property type="nucleotide sequence ID" value="NZ_CP016181.1"/>
</dbReference>
<dbReference type="EC" id="4.2.1.96" evidence="4"/>
<sequence length="102" mass="11970">MTHRKLEQHEIEKALNQLNTETSQDWTIEDEKLSKSFKFKNFQHAFGFMTMCAIYAEKQGHHPEWFNVYSTVKIQLTTHDVSGISHKDFDLAEQMETFASCV</sequence>
<dbReference type="PANTHER" id="PTHR12599">
    <property type="entry name" value="PTERIN-4-ALPHA-CARBINOLAMINE DEHYDRATASE"/>
    <property type="match status" value="1"/>
</dbReference>
<dbReference type="NCBIfam" id="NF002018">
    <property type="entry name" value="PRK00823.1-3"/>
    <property type="match status" value="1"/>
</dbReference>
<dbReference type="InterPro" id="IPR001533">
    <property type="entry name" value="Pterin_deHydtase"/>
</dbReference>
<evidence type="ECO:0000256" key="2">
    <source>
        <dbReference type="ARBA" id="ARBA00006472"/>
    </source>
</evidence>
<organism evidence="5 6">
    <name type="scientific">Marinomonas primoryensis</name>
    <dbReference type="NCBI Taxonomy" id="178399"/>
    <lineage>
        <taxon>Bacteria</taxon>
        <taxon>Pseudomonadati</taxon>
        <taxon>Pseudomonadota</taxon>
        <taxon>Gammaproteobacteria</taxon>
        <taxon>Oceanospirillales</taxon>
        <taxon>Oceanospirillaceae</taxon>
        <taxon>Marinomonas</taxon>
    </lineage>
</organism>
<comment type="similarity">
    <text evidence="2 4">Belongs to the pterin-4-alpha-carbinolamine dehydratase family.</text>
</comment>
<protein>
    <recommendedName>
        <fullName evidence="4">Putative pterin-4-alpha-carbinolamine dehydratase</fullName>
        <shortName evidence="4">PHS</shortName>
        <ecNumber evidence="4">4.2.1.96</ecNumber>
    </recommendedName>
    <alternativeName>
        <fullName evidence="4">4-alpha-hydroxy-tetrahydropterin dehydratase</fullName>
    </alternativeName>
    <alternativeName>
        <fullName evidence="4">Pterin carbinolamine dehydratase</fullName>
        <shortName evidence="4">PCD</shortName>
    </alternativeName>
</protein>
<keyword evidence="3 4" id="KW-0456">Lyase</keyword>
<dbReference type="Proteomes" id="UP000249898">
    <property type="component" value="Chromosome"/>
</dbReference>
<dbReference type="HAMAP" id="MF_00434">
    <property type="entry name" value="Pterin_4_alpha"/>
    <property type="match status" value="1"/>
</dbReference>
<comment type="catalytic activity">
    <reaction evidence="1 4">
        <text>(4aS,6R)-4a-hydroxy-L-erythro-5,6,7,8-tetrahydrobiopterin = (6R)-L-erythro-6,7-dihydrobiopterin + H2O</text>
        <dbReference type="Rhea" id="RHEA:11920"/>
        <dbReference type="ChEBI" id="CHEBI:15377"/>
        <dbReference type="ChEBI" id="CHEBI:15642"/>
        <dbReference type="ChEBI" id="CHEBI:43120"/>
        <dbReference type="EC" id="4.2.1.96"/>
    </reaction>
</comment>
<evidence type="ECO:0000256" key="3">
    <source>
        <dbReference type="ARBA" id="ARBA00023239"/>
    </source>
</evidence>
<dbReference type="EMBL" id="CP016181">
    <property type="protein sequence ID" value="AWX99361.1"/>
    <property type="molecule type" value="Genomic_DNA"/>
</dbReference>
<dbReference type="Gene3D" id="3.30.1360.20">
    <property type="entry name" value="Transcriptional coactivator/pterin dehydratase"/>
    <property type="match status" value="1"/>
</dbReference>
<dbReference type="PANTHER" id="PTHR12599:SF0">
    <property type="entry name" value="PTERIN-4-ALPHA-CARBINOLAMINE DEHYDRATASE"/>
    <property type="match status" value="1"/>
</dbReference>
<dbReference type="CDD" id="cd00914">
    <property type="entry name" value="PCD_DCoH_subfamily_b"/>
    <property type="match status" value="1"/>
</dbReference>
<accession>A0A2Z4PPD2</accession>
<proteinExistence type="inferred from homology"/>
<dbReference type="AlphaFoldDB" id="A0A2Z4PPD2"/>
<gene>
    <name evidence="5" type="ORF">A8139_04585</name>
</gene>
<dbReference type="GO" id="GO:0008124">
    <property type="term" value="F:4-alpha-hydroxytetrahydrobiopterin dehydratase activity"/>
    <property type="evidence" value="ECO:0007669"/>
    <property type="project" value="UniProtKB-UniRule"/>
</dbReference>